<dbReference type="SMART" id="SM00239">
    <property type="entry name" value="C2"/>
    <property type="match status" value="1"/>
</dbReference>
<keyword evidence="2" id="KW-0106">Calcium</keyword>
<dbReference type="EMBL" id="LGRX02035916">
    <property type="protein sequence ID" value="KAK3232740.1"/>
    <property type="molecule type" value="Genomic_DNA"/>
</dbReference>
<dbReference type="InterPro" id="IPR000008">
    <property type="entry name" value="C2_dom"/>
</dbReference>
<evidence type="ECO:0000259" key="3">
    <source>
        <dbReference type="PROSITE" id="PS50004"/>
    </source>
</evidence>
<evidence type="ECO:0000313" key="5">
    <source>
        <dbReference type="Proteomes" id="UP001190700"/>
    </source>
</evidence>
<gene>
    <name evidence="4" type="ORF">CYMTET_56924</name>
</gene>
<keyword evidence="5" id="KW-1185">Reference proteome</keyword>
<dbReference type="InterPro" id="IPR035892">
    <property type="entry name" value="C2_domain_sf"/>
</dbReference>
<keyword evidence="1" id="KW-0479">Metal-binding</keyword>
<dbReference type="Proteomes" id="UP001190700">
    <property type="component" value="Unassembled WGS sequence"/>
</dbReference>
<accession>A0AAE0BB52</accession>
<evidence type="ECO:0000313" key="4">
    <source>
        <dbReference type="EMBL" id="KAK3232740.1"/>
    </source>
</evidence>
<dbReference type="GO" id="GO:0046872">
    <property type="term" value="F:metal ion binding"/>
    <property type="evidence" value="ECO:0007669"/>
    <property type="project" value="UniProtKB-KW"/>
</dbReference>
<protein>
    <recommendedName>
        <fullName evidence="3">C2 domain-containing protein</fullName>
    </recommendedName>
</protein>
<dbReference type="CDD" id="cd00030">
    <property type="entry name" value="C2"/>
    <property type="match status" value="1"/>
</dbReference>
<dbReference type="SUPFAM" id="SSF49562">
    <property type="entry name" value="C2 domain (Calcium/lipid-binding domain, CaLB)"/>
    <property type="match status" value="1"/>
</dbReference>
<evidence type="ECO:0000256" key="2">
    <source>
        <dbReference type="ARBA" id="ARBA00022837"/>
    </source>
</evidence>
<dbReference type="Gene3D" id="2.60.40.150">
    <property type="entry name" value="C2 domain"/>
    <property type="match status" value="1"/>
</dbReference>
<organism evidence="4 5">
    <name type="scientific">Cymbomonas tetramitiformis</name>
    <dbReference type="NCBI Taxonomy" id="36881"/>
    <lineage>
        <taxon>Eukaryota</taxon>
        <taxon>Viridiplantae</taxon>
        <taxon>Chlorophyta</taxon>
        <taxon>Pyramimonadophyceae</taxon>
        <taxon>Pyramimonadales</taxon>
        <taxon>Pyramimonadaceae</taxon>
        <taxon>Cymbomonas</taxon>
    </lineage>
</organism>
<evidence type="ECO:0000256" key="1">
    <source>
        <dbReference type="ARBA" id="ARBA00022723"/>
    </source>
</evidence>
<dbReference type="PROSITE" id="PS50004">
    <property type="entry name" value="C2"/>
    <property type="match status" value="1"/>
</dbReference>
<dbReference type="PANTHER" id="PTHR45911">
    <property type="entry name" value="C2 DOMAIN-CONTAINING PROTEIN"/>
    <property type="match status" value="1"/>
</dbReference>
<dbReference type="Pfam" id="PF00168">
    <property type="entry name" value="C2"/>
    <property type="match status" value="1"/>
</dbReference>
<sequence length="268" mass="29546">MDNLVKATDIIRGKVSTQYDTHQKSIGFLSITLHSASGLYAHSTDRDGKADPYVKFDLYYRDSADEHTGPGSRFSKIRGARQDVEDTVLRSSVVHGTLHPEWNEVYFLTIYGESAVLSCEVFDLDHMRNDKPMGRCEVPLQRLLPRQLKLGEEQPAGRLSHEHFALRSDHTTASANGETCGELCLSVDYIPSKDAYIAVNVRAAKELGNANSVFGTISVGSIDQKLAAVDCVDGEASWWRPPLIPAGPEITPPHVCPMSLSWLTCNSD</sequence>
<comment type="caution">
    <text evidence="4">The sequence shown here is derived from an EMBL/GenBank/DDBJ whole genome shotgun (WGS) entry which is preliminary data.</text>
</comment>
<name>A0AAE0BB52_9CHLO</name>
<proteinExistence type="predicted"/>
<reference evidence="4 5" key="1">
    <citation type="journal article" date="2015" name="Genome Biol. Evol.">
        <title>Comparative Genomics of a Bacterivorous Green Alga Reveals Evolutionary Causalities and Consequences of Phago-Mixotrophic Mode of Nutrition.</title>
        <authorList>
            <person name="Burns J.A."/>
            <person name="Paasch A."/>
            <person name="Narechania A."/>
            <person name="Kim E."/>
        </authorList>
    </citation>
    <scope>NUCLEOTIDE SEQUENCE [LARGE SCALE GENOMIC DNA]</scope>
    <source>
        <strain evidence="4 5">PLY_AMNH</strain>
    </source>
</reference>
<dbReference type="AlphaFoldDB" id="A0AAE0BB52"/>
<feature type="domain" description="C2" evidence="3">
    <location>
        <begin position="9"/>
        <end position="153"/>
    </location>
</feature>